<dbReference type="PANTHER" id="PTHR33606:SF3">
    <property type="entry name" value="PROTEIN YCII"/>
    <property type="match status" value="1"/>
</dbReference>
<dbReference type="OrthoDB" id="460439at2"/>
<evidence type="ECO:0000313" key="3">
    <source>
        <dbReference type="EMBL" id="KJS59742.1"/>
    </source>
</evidence>
<dbReference type="Proteomes" id="UP000033699">
    <property type="component" value="Unassembled WGS sequence"/>
</dbReference>
<dbReference type="PANTHER" id="PTHR33606">
    <property type="entry name" value="PROTEIN YCII"/>
    <property type="match status" value="1"/>
</dbReference>
<protein>
    <recommendedName>
        <fullName evidence="2">YCII-related domain-containing protein</fullName>
    </recommendedName>
</protein>
<keyword evidence="4" id="KW-1185">Reference proteome</keyword>
<dbReference type="InterPro" id="IPR011008">
    <property type="entry name" value="Dimeric_a/b-barrel"/>
</dbReference>
<sequence>MAYYAVEYVFTTDKRHLEIRPRHRAYLTELQKNGKLVLSGPLTSDTGGLLIFRAADEPEVQQLVAGDPYSEAGVLGEVRIAQWNPILGYLADYIGHELD</sequence>
<comment type="similarity">
    <text evidence="1">Belongs to the YciI family.</text>
</comment>
<dbReference type="EMBL" id="JZKH01000060">
    <property type="protein sequence ID" value="KJS59742.1"/>
    <property type="molecule type" value="Genomic_DNA"/>
</dbReference>
<dbReference type="Pfam" id="PF03795">
    <property type="entry name" value="YCII"/>
    <property type="match status" value="1"/>
</dbReference>
<dbReference type="Gene3D" id="3.30.70.1060">
    <property type="entry name" value="Dimeric alpha+beta barrel"/>
    <property type="match status" value="1"/>
</dbReference>
<evidence type="ECO:0000256" key="1">
    <source>
        <dbReference type="ARBA" id="ARBA00007689"/>
    </source>
</evidence>
<dbReference type="SUPFAM" id="SSF54909">
    <property type="entry name" value="Dimeric alpha+beta barrel"/>
    <property type="match status" value="1"/>
</dbReference>
<accession>A0A0F2TDB8</accession>
<reference evidence="3 4" key="1">
    <citation type="submission" date="2015-02" db="EMBL/GenBank/DDBJ databases">
        <authorList>
            <person name="Ju K.-S."/>
            <person name="Doroghazi J.R."/>
            <person name="Metcalf W."/>
        </authorList>
    </citation>
    <scope>NUCLEOTIDE SEQUENCE [LARGE SCALE GENOMIC DNA]</scope>
    <source>
        <strain evidence="3 4">ATCC 31215</strain>
    </source>
</reference>
<evidence type="ECO:0000313" key="4">
    <source>
        <dbReference type="Proteomes" id="UP000033699"/>
    </source>
</evidence>
<name>A0A0F2TDB8_STRR3</name>
<dbReference type="RefSeq" id="WP_045700635.1">
    <property type="nucleotide sequence ID" value="NZ_JZKH01000060.1"/>
</dbReference>
<dbReference type="InterPro" id="IPR051807">
    <property type="entry name" value="Sec-metab_biosynth-assoc"/>
</dbReference>
<gene>
    <name evidence="3" type="ORF">VM95_25425</name>
</gene>
<dbReference type="InterPro" id="IPR005545">
    <property type="entry name" value="YCII"/>
</dbReference>
<proteinExistence type="inferred from homology"/>
<organism evidence="3 4">
    <name type="scientific">Streptomyces rubellomurinus (strain ATCC 31215)</name>
    <dbReference type="NCBI Taxonomy" id="359131"/>
    <lineage>
        <taxon>Bacteria</taxon>
        <taxon>Bacillati</taxon>
        <taxon>Actinomycetota</taxon>
        <taxon>Actinomycetes</taxon>
        <taxon>Kitasatosporales</taxon>
        <taxon>Streptomycetaceae</taxon>
        <taxon>Streptomyces</taxon>
    </lineage>
</organism>
<dbReference type="PATRIC" id="fig|359131.3.peg.6123"/>
<dbReference type="AlphaFoldDB" id="A0A0F2TDB8"/>
<evidence type="ECO:0000259" key="2">
    <source>
        <dbReference type="Pfam" id="PF03795"/>
    </source>
</evidence>
<feature type="domain" description="YCII-related" evidence="2">
    <location>
        <begin position="14"/>
        <end position="84"/>
    </location>
</feature>
<comment type="caution">
    <text evidence="3">The sequence shown here is derived from an EMBL/GenBank/DDBJ whole genome shotgun (WGS) entry which is preliminary data.</text>
</comment>